<evidence type="ECO:0000313" key="3">
    <source>
        <dbReference type="Proteomes" id="UP000887013"/>
    </source>
</evidence>
<keyword evidence="3" id="KW-1185">Reference proteome</keyword>
<dbReference type="Proteomes" id="UP000887013">
    <property type="component" value="Unassembled WGS sequence"/>
</dbReference>
<evidence type="ECO:0000256" key="1">
    <source>
        <dbReference type="SAM" id="MobiDB-lite"/>
    </source>
</evidence>
<dbReference type="AlphaFoldDB" id="A0A8X6U450"/>
<protein>
    <submittedName>
        <fullName evidence="2">Uncharacterized protein</fullName>
    </submittedName>
</protein>
<feature type="region of interest" description="Disordered" evidence="1">
    <location>
        <begin position="25"/>
        <end position="47"/>
    </location>
</feature>
<accession>A0A8X6U450</accession>
<proteinExistence type="predicted"/>
<sequence>MGVREERGREERKDLIEHMAMELNRRKSGQVTTQRNRRATGSNVGPKERVRHGVCTWCSQNYVMESRFLDYKSQDCPGAIKAALEH</sequence>
<name>A0A8X6U450_NEPPI</name>
<evidence type="ECO:0000313" key="2">
    <source>
        <dbReference type="EMBL" id="GFT76465.1"/>
    </source>
</evidence>
<feature type="non-terminal residue" evidence="2">
    <location>
        <position position="86"/>
    </location>
</feature>
<dbReference type="EMBL" id="BMAW01117706">
    <property type="protein sequence ID" value="GFT76465.1"/>
    <property type="molecule type" value="Genomic_DNA"/>
</dbReference>
<feature type="compositionally biased region" description="Polar residues" evidence="1">
    <location>
        <begin position="29"/>
        <end position="43"/>
    </location>
</feature>
<organism evidence="2 3">
    <name type="scientific">Nephila pilipes</name>
    <name type="common">Giant wood spider</name>
    <name type="synonym">Nephila maculata</name>
    <dbReference type="NCBI Taxonomy" id="299642"/>
    <lineage>
        <taxon>Eukaryota</taxon>
        <taxon>Metazoa</taxon>
        <taxon>Ecdysozoa</taxon>
        <taxon>Arthropoda</taxon>
        <taxon>Chelicerata</taxon>
        <taxon>Arachnida</taxon>
        <taxon>Araneae</taxon>
        <taxon>Araneomorphae</taxon>
        <taxon>Entelegynae</taxon>
        <taxon>Araneoidea</taxon>
        <taxon>Nephilidae</taxon>
        <taxon>Nephila</taxon>
    </lineage>
</organism>
<gene>
    <name evidence="2" type="ORF">NPIL_434651</name>
</gene>
<reference evidence="2" key="1">
    <citation type="submission" date="2020-08" db="EMBL/GenBank/DDBJ databases">
        <title>Multicomponent nature underlies the extraordinary mechanical properties of spider dragline silk.</title>
        <authorList>
            <person name="Kono N."/>
            <person name="Nakamura H."/>
            <person name="Mori M."/>
            <person name="Yoshida Y."/>
            <person name="Ohtoshi R."/>
            <person name="Malay A.D."/>
            <person name="Moran D.A.P."/>
            <person name="Tomita M."/>
            <person name="Numata K."/>
            <person name="Arakawa K."/>
        </authorList>
    </citation>
    <scope>NUCLEOTIDE SEQUENCE</scope>
</reference>
<comment type="caution">
    <text evidence="2">The sequence shown here is derived from an EMBL/GenBank/DDBJ whole genome shotgun (WGS) entry which is preliminary data.</text>
</comment>